<feature type="domain" description="Ferrous iron transporter FeoA-like" evidence="2">
    <location>
        <begin position="18"/>
        <end position="88"/>
    </location>
</feature>
<dbReference type="InterPro" id="IPR038157">
    <property type="entry name" value="FeoA_core_dom"/>
</dbReference>
<dbReference type="InterPro" id="IPR007167">
    <property type="entry name" value="Fe-transptr_FeoA-like"/>
</dbReference>
<dbReference type="SMART" id="SM00899">
    <property type="entry name" value="FeoA"/>
    <property type="match status" value="1"/>
</dbReference>
<dbReference type="AlphaFoldDB" id="B8D2C3"/>
<proteinExistence type="predicted"/>
<dbReference type="HOGENOM" id="CLU_2436713_0_0_9"/>
<dbReference type="KEGG" id="hor:Hore_05930"/>
<dbReference type="SUPFAM" id="SSF50037">
    <property type="entry name" value="C-terminal domain of transcriptional repressors"/>
    <property type="match status" value="1"/>
</dbReference>
<dbReference type="OrthoDB" id="532181at2"/>
<sequence length="90" mass="9992">MIISVRKKPGFISKNKEFPLSRVEAGTKGIISQLKFNEPHIVKKLLGIGLIPGETIEVIRDFPVFIIKIGESKFALDEKLVSGIYIILGN</sequence>
<dbReference type="eggNOG" id="COG1918">
    <property type="taxonomic scope" value="Bacteria"/>
</dbReference>
<gene>
    <name evidence="3" type="ordered locus">Hore_05930</name>
</gene>
<dbReference type="Gene3D" id="2.30.30.90">
    <property type="match status" value="1"/>
</dbReference>
<protein>
    <submittedName>
        <fullName evidence="3">Ferrous iron transport protein FeoA</fullName>
    </submittedName>
</protein>
<name>B8D2C3_HALOH</name>
<evidence type="ECO:0000313" key="4">
    <source>
        <dbReference type="Proteomes" id="UP000000719"/>
    </source>
</evidence>
<dbReference type="Proteomes" id="UP000000719">
    <property type="component" value="Chromosome"/>
</dbReference>
<dbReference type="Pfam" id="PF04023">
    <property type="entry name" value="FeoA"/>
    <property type="match status" value="1"/>
</dbReference>
<dbReference type="STRING" id="373903.Hore_05930"/>
<keyword evidence="1" id="KW-0408">Iron</keyword>
<dbReference type="RefSeq" id="WP_012635538.1">
    <property type="nucleotide sequence ID" value="NC_011899.1"/>
</dbReference>
<accession>B8D2C3</accession>
<evidence type="ECO:0000256" key="1">
    <source>
        <dbReference type="ARBA" id="ARBA00023004"/>
    </source>
</evidence>
<evidence type="ECO:0000313" key="3">
    <source>
        <dbReference type="EMBL" id="ACL69350.1"/>
    </source>
</evidence>
<organism evidence="3 4">
    <name type="scientific">Halothermothrix orenii (strain H 168 / OCM 544 / DSM 9562)</name>
    <dbReference type="NCBI Taxonomy" id="373903"/>
    <lineage>
        <taxon>Bacteria</taxon>
        <taxon>Bacillati</taxon>
        <taxon>Bacillota</taxon>
        <taxon>Clostridia</taxon>
        <taxon>Halanaerobiales</taxon>
        <taxon>Halothermotrichaceae</taxon>
        <taxon>Halothermothrix</taxon>
    </lineage>
</organism>
<reference evidence="3 4" key="1">
    <citation type="journal article" date="2009" name="PLoS ONE">
        <title>Genome analysis of the anaerobic thermohalophilic bacterium Halothermothrix orenii.</title>
        <authorList>
            <person name="Mavromatis K."/>
            <person name="Ivanova N."/>
            <person name="Anderson I."/>
            <person name="Lykidis A."/>
            <person name="Hooper S.D."/>
            <person name="Sun H."/>
            <person name="Kunin V."/>
            <person name="Lapidus A."/>
            <person name="Hugenholtz P."/>
            <person name="Patel B."/>
            <person name="Kyrpides N.C."/>
        </authorList>
    </citation>
    <scope>NUCLEOTIDE SEQUENCE [LARGE SCALE GENOMIC DNA]</scope>
    <source>
        <strain evidence="4">H 168 / OCM 544 / DSM 9562</strain>
    </source>
</reference>
<evidence type="ECO:0000259" key="2">
    <source>
        <dbReference type="SMART" id="SM00899"/>
    </source>
</evidence>
<dbReference type="InterPro" id="IPR008988">
    <property type="entry name" value="Transcriptional_repressor_C"/>
</dbReference>
<keyword evidence="4" id="KW-1185">Reference proteome</keyword>
<dbReference type="GO" id="GO:0046914">
    <property type="term" value="F:transition metal ion binding"/>
    <property type="evidence" value="ECO:0007669"/>
    <property type="project" value="InterPro"/>
</dbReference>
<dbReference type="EMBL" id="CP001098">
    <property type="protein sequence ID" value="ACL69350.1"/>
    <property type="molecule type" value="Genomic_DNA"/>
</dbReference>